<evidence type="ECO:0000256" key="1">
    <source>
        <dbReference type="SAM" id="Phobius"/>
    </source>
</evidence>
<dbReference type="EMBL" id="JBFXLR010000001">
    <property type="protein sequence ID" value="KAL2862049.1"/>
    <property type="molecule type" value="Genomic_DNA"/>
</dbReference>
<keyword evidence="1" id="KW-1133">Transmembrane helix</keyword>
<dbReference type="Proteomes" id="UP001610444">
    <property type="component" value="Unassembled WGS sequence"/>
</dbReference>
<reference evidence="2 3" key="1">
    <citation type="submission" date="2024-07" db="EMBL/GenBank/DDBJ databases">
        <title>Section-level genome sequencing and comparative genomics of Aspergillus sections Usti and Cavernicolus.</title>
        <authorList>
            <consortium name="Lawrence Berkeley National Laboratory"/>
            <person name="Nybo J.L."/>
            <person name="Vesth T.C."/>
            <person name="Theobald S."/>
            <person name="Frisvad J.C."/>
            <person name="Larsen T.O."/>
            <person name="Kjaerboelling I."/>
            <person name="Rothschild-Mancinelli K."/>
            <person name="Lyhne E.K."/>
            <person name="Kogle M.E."/>
            <person name="Barry K."/>
            <person name="Clum A."/>
            <person name="Na H."/>
            <person name="Ledsgaard L."/>
            <person name="Lin J."/>
            <person name="Lipzen A."/>
            <person name="Kuo A."/>
            <person name="Riley R."/>
            <person name="Mondo S."/>
            <person name="LaButti K."/>
            <person name="Haridas S."/>
            <person name="Pangalinan J."/>
            <person name="Salamov A.A."/>
            <person name="Simmons B.A."/>
            <person name="Magnuson J.K."/>
            <person name="Chen J."/>
            <person name="Drula E."/>
            <person name="Henrissat B."/>
            <person name="Wiebenga A."/>
            <person name="Lubbers R.J."/>
            <person name="Gomes A.C."/>
            <person name="Macurrencykelacurrency M.R."/>
            <person name="Stajich J."/>
            <person name="Grigoriev I.V."/>
            <person name="Mortensen U.H."/>
            <person name="De vries R.P."/>
            <person name="Baker S.E."/>
            <person name="Andersen M.R."/>
        </authorList>
    </citation>
    <scope>NUCLEOTIDE SEQUENCE [LARGE SCALE GENOMIC DNA]</scope>
    <source>
        <strain evidence="2 3">CBS 756.74</strain>
    </source>
</reference>
<dbReference type="GeneID" id="98152037"/>
<gene>
    <name evidence="2" type="ORF">BJX68DRAFT_16152</name>
</gene>
<protein>
    <submittedName>
        <fullName evidence="2">Uncharacterized protein</fullName>
    </submittedName>
</protein>
<name>A0ABR4LD45_9EURO</name>
<evidence type="ECO:0000313" key="3">
    <source>
        <dbReference type="Proteomes" id="UP001610444"/>
    </source>
</evidence>
<sequence>MAGELHLQKWRTPGLLHGWLEIIISTLIGCVFFPLFPSVSSRQNLWTVIHPFISLLTEMSLPMQCLLCAARLLCDRQAAQPSTSTKGAKVHRPLRHDADWAGEAWMKPSSSRSLQKAGASLNYSVHRDSTLEPKRTLSSARR</sequence>
<feature type="transmembrane region" description="Helical" evidence="1">
    <location>
        <begin position="16"/>
        <end position="36"/>
    </location>
</feature>
<accession>A0ABR4LD45</accession>
<organism evidence="2 3">
    <name type="scientific">Aspergillus pseudodeflectus</name>
    <dbReference type="NCBI Taxonomy" id="176178"/>
    <lineage>
        <taxon>Eukaryota</taxon>
        <taxon>Fungi</taxon>
        <taxon>Dikarya</taxon>
        <taxon>Ascomycota</taxon>
        <taxon>Pezizomycotina</taxon>
        <taxon>Eurotiomycetes</taxon>
        <taxon>Eurotiomycetidae</taxon>
        <taxon>Eurotiales</taxon>
        <taxon>Aspergillaceae</taxon>
        <taxon>Aspergillus</taxon>
        <taxon>Aspergillus subgen. Nidulantes</taxon>
    </lineage>
</organism>
<dbReference type="RefSeq" id="XP_070906139.1">
    <property type="nucleotide sequence ID" value="XM_071036873.1"/>
</dbReference>
<keyword evidence="3" id="KW-1185">Reference proteome</keyword>
<keyword evidence="1" id="KW-0472">Membrane</keyword>
<evidence type="ECO:0000313" key="2">
    <source>
        <dbReference type="EMBL" id="KAL2862049.1"/>
    </source>
</evidence>
<comment type="caution">
    <text evidence="2">The sequence shown here is derived from an EMBL/GenBank/DDBJ whole genome shotgun (WGS) entry which is preliminary data.</text>
</comment>
<keyword evidence="1" id="KW-0812">Transmembrane</keyword>
<proteinExistence type="predicted"/>